<feature type="compositionally biased region" description="Low complexity" evidence="1">
    <location>
        <begin position="27"/>
        <end position="36"/>
    </location>
</feature>
<evidence type="ECO:0000313" key="3">
    <source>
        <dbReference type="Proteomes" id="UP000708208"/>
    </source>
</evidence>
<accession>A0A8J2L4R2</accession>
<evidence type="ECO:0000256" key="1">
    <source>
        <dbReference type="SAM" id="MobiDB-lite"/>
    </source>
</evidence>
<organism evidence="2 3">
    <name type="scientific">Allacma fusca</name>
    <dbReference type="NCBI Taxonomy" id="39272"/>
    <lineage>
        <taxon>Eukaryota</taxon>
        <taxon>Metazoa</taxon>
        <taxon>Ecdysozoa</taxon>
        <taxon>Arthropoda</taxon>
        <taxon>Hexapoda</taxon>
        <taxon>Collembola</taxon>
        <taxon>Symphypleona</taxon>
        <taxon>Sminthuridae</taxon>
        <taxon>Allacma</taxon>
    </lineage>
</organism>
<dbReference type="Proteomes" id="UP000708208">
    <property type="component" value="Unassembled WGS sequence"/>
</dbReference>
<proteinExistence type="predicted"/>
<dbReference type="EMBL" id="CAJVCH010346841">
    <property type="protein sequence ID" value="CAG7815553.1"/>
    <property type="molecule type" value="Genomic_DNA"/>
</dbReference>
<gene>
    <name evidence="2" type="ORF">AFUS01_LOCUS26225</name>
</gene>
<evidence type="ECO:0000313" key="2">
    <source>
        <dbReference type="EMBL" id="CAG7815553.1"/>
    </source>
</evidence>
<name>A0A8J2L4R2_9HEXA</name>
<dbReference type="AlphaFoldDB" id="A0A8J2L4R2"/>
<protein>
    <submittedName>
        <fullName evidence="2">Uncharacterized protein</fullName>
    </submittedName>
</protein>
<keyword evidence="3" id="KW-1185">Reference proteome</keyword>
<reference evidence="2" key="1">
    <citation type="submission" date="2021-06" db="EMBL/GenBank/DDBJ databases">
        <authorList>
            <person name="Hodson N. C."/>
            <person name="Mongue J. A."/>
            <person name="Jaron S. K."/>
        </authorList>
    </citation>
    <scope>NUCLEOTIDE SEQUENCE</scope>
</reference>
<feature type="region of interest" description="Disordered" evidence="1">
    <location>
        <begin position="23"/>
        <end position="51"/>
    </location>
</feature>
<sequence>MWMVPMPQNFCIYSHTQGVQSKVGISGNNNNNKGGNSVDSANAKSTTREEKDNLTRKIALNFFGSLLYGDLTEIITTNS</sequence>
<comment type="caution">
    <text evidence="2">The sequence shown here is derived from an EMBL/GenBank/DDBJ whole genome shotgun (WGS) entry which is preliminary data.</text>
</comment>